<dbReference type="InterPro" id="IPR000403">
    <property type="entry name" value="PI3/4_kinase_cat_dom"/>
</dbReference>
<dbReference type="Gene3D" id="3.30.1010.10">
    <property type="entry name" value="Phosphatidylinositol 3-kinase Catalytic Subunit, Chain A, domain 4"/>
    <property type="match status" value="1"/>
</dbReference>
<evidence type="ECO:0000256" key="12">
    <source>
        <dbReference type="SAM" id="MobiDB-lite"/>
    </source>
</evidence>
<feature type="region of interest" description="Disordered" evidence="12">
    <location>
        <begin position="611"/>
        <end position="642"/>
    </location>
</feature>
<dbReference type="SUPFAM" id="SSF56112">
    <property type="entry name" value="Protein kinase-like (PK-like)"/>
    <property type="match status" value="1"/>
</dbReference>
<evidence type="ECO:0000256" key="5">
    <source>
        <dbReference type="ARBA" id="ARBA00022741"/>
    </source>
</evidence>
<evidence type="ECO:0000313" key="17">
    <source>
        <dbReference type="Proteomes" id="UP001530315"/>
    </source>
</evidence>
<dbReference type="PROSITE" id="PS51189">
    <property type="entry name" value="FAT"/>
    <property type="match status" value="1"/>
</dbReference>
<feature type="domain" description="PI3K/PI4K catalytic" evidence="13">
    <location>
        <begin position="3651"/>
        <end position="3983"/>
    </location>
</feature>
<evidence type="ECO:0000256" key="10">
    <source>
        <dbReference type="ARBA" id="ARBA00047899"/>
    </source>
</evidence>
<evidence type="ECO:0000256" key="8">
    <source>
        <dbReference type="ARBA" id="ARBA00022840"/>
    </source>
</evidence>
<feature type="region of interest" description="Disordered" evidence="12">
    <location>
        <begin position="331"/>
        <end position="356"/>
    </location>
</feature>
<evidence type="ECO:0000256" key="2">
    <source>
        <dbReference type="ARBA" id="ARBA00012513"/>
    </source>
</evidence>
<evidence type="ECO:0000313" key="16">
    <source>
        <dbReference type="EMBL" id="KAL3783178.1"/>
    </source>
</evidence>
<feature type="compositionally biased region" description="Polar residues" evidence="12">
    <location>
        <begin position="1449"/>
        <end position="1461"/>
    </location>
</feature>
<evidence type="ECO:0000256" key="6">
    <source>
        <dbReference type="ARBA" id="ARBA00022763"/>
    </source>
</evidence>
<gene>
    <name evidence="16" type="ORF">ACHAW5_008112</name>
</gene>
<dbReference type="InterPro" id="IPR036940">
    <property type="entry name" value="PI3/4_kinase_cat_sf"/>
</dbReference>
<dbReference type="PROSITE" id="PS00915">
    <property type="entry name" value="PI3_4_KINASE_1"/>
    <property type="match status" value="1"/>
</dbReference>
<dbReference type="InterPro" id="IPR014009">
    <property type="entry name" value="PIK_FAT"/>
</dbReference>
<protein>
    <recommendedName>
        <fullName evidence="2">non-specific serine/threonine protein kinase</fullName>
        <ecNumber evidence="2">2.7.11.1</ecNumber>
    </recommendedName>
</protein>
<comment type="subcellular location">
    <subcellularLocation>
        <location evidence="1">Nucleus</location>
    </subcellularLocation>
</comment>
<keyword evidence="9" id="KW-0539">Nucleus</keyword>
<dbReference type="PROSITE" id="PS00916">
    <property type="entry name" value="PI3_4_KINASE_2"/>
    <property type="match status" value="1"/>
</dbReference>
<feature type="compositionally biased region" description="Acidic residues" evidence="12">
    <location>
        <begin position="1471"/>
        <end position="1483"/>
    </location>
</feature>
<keyword evidence="6" id="KW-0227">DNA damage</keyword>
<accession>A0ABD3P5I4</accession>
<dbReference type="GO" id="GO:0004674">
    <property type="term" value="F:protein serine/threonine kinase activity"/>
    <property type="evidence" value="ECO:0007669"/>
    <property type="project" value="UniProtKB-KW"/>
</dbReference>
<dbReference type="Pfam" id="PF00454">
    <property type="entry name" value="PI3_PI4_kinase"/>
    <property type="match status" value="1"/>
</dbReference>
<feature type="region of interest" description="Disordered" evidence="12">
    <location>
        <begin position="2707"/>
        <end position="2734"/>
    </location>
</feature>
<dbReference type="InterPro" id="IPR018936">
    <property type="entry name" value="PI3/4_kinase_CS"/>
</dbReference>
<keyword evidence="4" id="KW-0808">Transferase</keyword>
<feature type="compositionally biased region" description="Basic and acidic residues" evidence="12">
    <location>
        <begin position="249"/>
        <end position="259"/>
    </location>
</feature>
<evidence type="ECO:0000256" key="3">
    <source>
        <dbReference type="ARBA" id="ARBA00022527"/>
    </source>
</evidence>
<dbReference type="SMART" id="SM01343">
    <property type="entry name" value="FATC"/>
    <property type="match status" value="1"/>
</dbReference>
<dbReference type="InterPro" id="IPR003152">
    <property type="entry name" value="FATC_dom"/>
</dbReference>
<dbReference type="PANTHER" id="PTHR37079:SF4">
    <property type="entry name" value="SERINE_THREONINE-PROTEIN KINASE ATM"/>
    <property type="match status" value="1"/>
</dbReference>
<keyword evidence="5" id="KW-0547">Nucleotide-binding</keyword>
<dbReference type="GO" id="GO:0006974">
    <property type="term" value="P:DNA damage response"/>
    <property type="evidence" value="ECO:0007669"/>
    <property type="project" value="UniProtKB-KW"/>
</dbReference>
<feature type="compositionally biased region" description="Basic residues" evidence="12">
    <location>
        <begin position="1489"/>
        <end position="1504"/>
    </location>
</feature>
<dbReference type="PROSITE" id="PS50290">
    <property type="entry name" value="PI3_4_KINASE_3"/>
    <property type="match status" value="1"/>
</dbReference>
<feature type="region of interest" description="Disordered" evidence="12">
    <location>
        <begin position="1429"/>
        <end position="1515"/>
    </location>
</feature>
<evidence type="ECO:0000256" key="1">
    <source>
        <dbReference type="ARBA" id="ARBA00004123"/>
    </source>
</evidence>
<evidence type="ECO:0000256" key="4">
    <source>
        <dbReference type="ARBA" id="ARBA00022679"/>
    </source>
</evidence>
<dbReference type="PANTHER" id="PTHR37079">
    <property type="entry name" value="SERINE/THREONINE-PROTEIN KINASE ATM"/>
    <property type="match status" value="1"/>
</dbReference>
<evidence type="ECO:0000259" key="14">
    <source>
        <dbReference type="PROSITE" id="PS51189"/>
    </source>
</evidence>
<feature type="region of interest" description="Disordered" evidence="12">
    <location>
        <begin position="219"/>
        <end position="259"/>
    </location>
</feature>
<dbReference type="Proteomes" id="UP001530315">
    <property type="component" value="Unassembled WGS sequence"/>
</dbReference>
<reference evidence="16 17" key="1">
    <citation type="submission" date="2024-10" db="EMBL/GenBank/DDBJ databases">
        <title>Updated reference genomes for cyclostephanoid diatoms.</title>
        <authorList>
            <person name="Roberts W.R."/>
            <person name="Alverson A.J."/>
        </authorList>
    </citation>
    <scope>NUCLEOTIDE SEQUENCE [LARGE SCALE GENOMIC DNA]</scope>
    <source>
        <strain evidence="16 17">AJA276-08</strain>
    </source>
</reference>
<feature type="domain" description="FAT" evidence="14">
    <location>
        <begin position="3157"/>
        <end position="3516"/>
    </location>
</feature>
<keyword evidence="17" id="KW-1185">Reference proteome</keyword>
<feature type="domain" description="FATC" evidence="15">
    <location>
        <begin position="4004"/>
        <end position="4036"/>
    </location>
</feature>
<feature type="region of interest" description="Disordered" evidence="12">
    <location>
        <begin position="3954"/>
        <end position="3981"/>
    </location>
</feature>
<dbReference type="InterPro" id="IPR044107">
    <property type="entry name" value="PIKKc_ATM"/>
</dbReference>
<dbReference type="GO" id="GO:0005524">
    <property type="term" value="F:ATP binding"/>
    <property type="evidence" value="ECO:0007669"/>
    <property type="project" value="UniProtKB-KW"/>
</dbReference>
<organism evidence="16 17">
    <name type="scientific">Stephanodiscus triporus</name>
    <dbReference type="NCBI Taxonomy" id="2934178"/>
    <lineage>
        <taxon>Eukaryota</taxon>
        <taxon>Sar</taxon>
        <taxon>Stramenopiles</taxon>
        <taxon>Ochrophyta</taxon>
        <taxon>Bacillariophyta</taxon>
        <taxon>Coscinodiscophyceae</taxon>
        <taxon>Thalassiosirophycidae</taxon>
        <taxon>Stephanodiscales</taxon>
        <taxon>Stephanodiscaceae</taxon>
        <taxon>Stephanodiscus</taxon>
    </lineage>
</organism>
<dbReference type="SMART" id="SM00146">
    <property type="entry name" value="PI3Kc"/>
    <property type="match status" value="1"/>
</dbReference>
<evidence type="ECO:0000259" key="15">
    <source>
        <dbReference type="PROSITE" id="PS51190"/>
    </source>
</evidence>
<keyword evidence="7" id="KW-0418">Kinase</keyword>
<dbReference type="PROSITE" id="PS51190">
    <property type="entry name" value="FATC"/>
    <property type="match status" value="1"/>
</dbReference>
<proteinExistence type="predicted"/>
<comment type="caution">
    <text evidence="16">The sequence shown here is derived from an EMBL/GenBank/DDBJ whole genome shotgun (WGS) entry which is preliminary data.</text>
</comment>
<feature type="region of interest" description="Disordered" evidence="12">
    <location>
        <begin position="543"/>
        <end position="590"/>
    </location>
</feature>
<keyword evidence="8" id="KW-0067">ATP-binding</keyword>
<feature type="compositionally biased region" description="Basic residues" evidence="12">
    <location>
        <begin position="576"/>
        <end position="587"/>
    </location>
</feature>
<dbReference type="CDD" id="cd05171">
    <property type="entry name" value="PIKKc_ATM"/>
    <property type="match status" value="1"/>
</dbReference>
<sequence length="4036" mass="446200">MAAASFSHPRYGSGNPNPTYSALAALRDGLRSSKVTDRRNAARALLEKLHDPNTPRRLEGEALRMFENANANAGGGHGGRGGGRDATVNAATAMTVTTLPWDRVCVLYRSLLDAALLSSRTLLDGRTVAAGGSGLAGGGGGRRRAHANQSGFTGRKITFNADDVLLPYKVFLRMDSDLELECNDGGYGVVGDSVDWKTRPRHGHHVDFGVGVGIGRSEDARRLSKHSKHSPPRQSFGGFHSTRYVPHVPSDDDRGSRLSNREVSSCVDYAVRCLNDEDARALPGVESSMLQWLAHVCSRPAYLAELEVEGQMGHVLHELSTRLGRAFVAVDDGDSGGGRRDREGRPAGAESSSSSSAVAVEAISQDSLLASSKCLSAMMYNCTCRLGMNMHLFLRPVLRLVANWAEDAWTLQSGGRFANARPPSSSFSSSSSGVAVVAARNPHARMIVDGRMADPSSHRRRLRSESDVMSLLPYLYSAVTNLLAAHPEQCVPVLSECGHALLRLVRRNFCRTTTSAQTREALAEYIGAHLLVAETSGKMCGLPEGDLGPLIPRSSSENKEDMGDADGGKDGDGKGRKQCKKGSRRKGGATLEAESINKLLEMIRDEKVQESLFGHQDAKKKDPRRSLLPGRKHDRSDGGAAWTPLKRRQRRHLELMARLLRISHRLHLSKAEDRGDGGIVADDMESLIARAEEEIMRSSAGEGEIDILPHDEPICRNADDRRVASPGALACSPWIRTIGRHLYMLNPKLGTLVSSSTDSSSTQDTMFLTMGRGGGLQFSQAFCTNDPNEPNDDGISSFEHILLKSCPMLQSLVADESTFLEETLSNEATIVQGTLTSSFSAPTPTTTAKNSDMIDSIRPTTVSTLQFLCACAESFPRGECWASTTQQYWSTILDEGPYPDATLANVLERHGSSPADAAAVVYLLGTTLESHGGSGGDEDIQLWTVMGLLKMTESTTIICSREGLSDAAFGSPSSMRALRLAWQYVWKTLFRFDLRYSSYTSGAFGNNVGELVVQLLTQIIRYQCADREGLFVCRPPQAVGAGANHHFIRKEQGQIWRLPVFDDAPSLLSCAPFELITNAICLIGFCDAGEATTPTPAADAIQTATSVRDRRYFVTFCLRFVELAMQNNAESSLRRSFLPYVATSLAALISDGDILSISSFELDGLNLFAITEDAEPMCNVYDSDNIDSNAKIHINQLNTALWSDSVTPNEYLNGIDQGIALRILQGRGALLNRYLNAQYERKQLRRYMEQCPKSYADTGVTPRSSPLGSMVFDSIKSCLDELIFHLKYDDGNKSDEDEIDFVVKTTNNSVALPQVTSLLSLMLTVLISSHSTVDRISQNLYDIFEDNFSPAFDLLVEKLPSLKSYPSDLLVVFNHLHGIIRVLTLLSAFGGGGTNIPCLFGGLGKSLFAMFKSFLKEFRNQSCTSEIASQAASSTSNDLNSDSDEGRFLSSQAQNHPSRTQHFSRRSNNSDDSDGLMDDDGDYAENGNHRPRILRAPPPKRRRMGIGSNSRLRNNSRSQFIPMTTSIDARCAWACSSLMLALQPSYQSIEFIASHLVWPEDCSNQAGYGTVSKLPDPCGALVCATLFCQKSVILRRDRLYLQSGREQDANDDQESALIICLETLLQARRSFSPSSKHFMCGLEQLAGMVRLGDYSECCGPISNDESKMVLEALHPEEVDKENNDYFLLRRWTKRILKYRSSYHSQQVLAATLIFIYAQKNLRRQFEGSIRSFICTSFCHIDESVRSLACDLLGAALIIFPEQNPIVVDVLKNALPRLDDGMKIRKWVKKTLVDQNLRDEMLTLEEEALADAEESVEYNSIQCIGMIAGHASDAGLARDMIWRLIDLTANRPSLLLPCYRACKRASCLLQYRSLSDMFDDMMPHLLVKWLESQRSLYDFPLLLMSPFALEQACRYFPSELLSMLLYGEGWSDDIFRLGGVDGDERILTSFVGSVGQFLIPNILLSSSDCDPANNSNNQRNDATKYLTECVMILTGIDNDEAVAKVLCNHISDLYGYVAVLAEEGGATFECENAFKLLKRCVSSVHIERTGAKCSFLVLRHILLLHRKGMSVVGLGDIELTSKSYIEGIKYVSKQLKGPSNRKQGSFLEQLGSSLTESVVIVKYWLSSSQTTWQREESWGTLSLLCEILIENIGDGTVESGELGFCLHSFISIILDPTNVDICPLVLSSLHSVLSALFSNAAKESLLQDVIAVIHKLSLALIRIHQRAYDKLYLTCDSTLRCLEYEQKASQGLLSGFEKPNSESDGVLKHLIVSKADLEEKMSSDTMLGAFECLEIIANSERVQIEDILGADDIIVRHQKEDAIRDVNEKYSILTFFDSIHQRSTKIKETSLTAECENFIRALKEHPISSDEFESSSSYSSHAILARLLALRRLERALLAEHSIAHTFDKILCDVYPLLLSICHSKEPEQSRVISSRCLGELNIAHMPTLGQDNPSSDMLDESLVDPTLSIKKTILISLGRFLLSDCAGTSLVAMKTAKALLVTPVGKECWQSLDGDVKGLLSPFITHDDGKVRREAVRVSNSCMKRLQSFTGCPDGDSWCWHDKLWTLDGEERSCELWIREITCSIISCSFGKGSKIGKGDQDFFQICQGLCAKEASFAASVFPALIFHLLDSEAREKCGDESGVRDTIMSNIAIGSPTSQMNENVSNCFTRIISPKSKHQVASQAITVILNTLELLRAITEHRFLTSPEHTRNKKSDVVEKSSSSLSKKRRSSNPSDAAAIDAFNSSEKWRGFPYGVVLRVSGLDVAQACLRAKRYYSALYYAEMGMNNIIGTGTFFEDTANDSSIHDKATMCDDISGFGVMSQIKEHQKCKKVLEKALIAKDIIGRCLSELNAKDELQGILSQGYALNLKRNITSLLALEGCRRDQPFSMLSDLDTELQISSAIPGAATTHAGFSPGVSTISSFLEDLGLHHIKHNYLVGVESSKLCKRNDDRLFLREAWFEDALNRTTQWDNTLLPRMNDGDWPLIASDTDHHIAEVAPNVPSLAIPTTSNFYESVYEALQSFFKEDVTAGLGHVLRARHVVLEDMKNLAGSEAQLAGMVPHLTKLSLIGHLELLATTLEGRTDLEFLLRRWGFHECLDMTTNLEALLMSHDVDFEVKDHIAAIDGALFRATRTESSVKEISLKILTTRLVSSREVVAKALTSHIYKSCSIYRELGHPVAAKVSLSSLRSLMQVFQKSGIIDLSSGKLPLMLRMEDAKIMRSQNDLDGAIITCKMIANHLTISQNGPTDMEQDQIKANSLLLGGLWMAQNNVDSVETILSSFFEKAAGLAMQIHKKAPSNSKFKHAASIACFKLGEFAANLYNSIDARVSSDAWRRRSIAAQERNRELQAVTSQLKELQKKSRAANDDVTVDTRIIQATILREVQMDERELKSVEHSMQRYLQLAVESYCDALKLAPASMTDVSKHVFQLISLWFKNCQRKGTEDIVNRILKSSIAQIPSYRLVPLTYQLFSRIDEVQEDDKCGFQTVLRGIVCKICSEHPYHGIVQILALSNGQRIGGGVNGRHANAYLENVGTTKVDAANEIIQDLHKHAPDYVSAMIDSYEMLMSSYMNLAEFDVTNIQKRSIKGLSFKQYKLDLDSCLSLGRRGKKTTAFTMPAIITKTPPIRPDAQYGQGKEDPIGAERVLSFEPTFDLTPTGLHRPKIVICIGSKGGRFKQLVKGEDDLRQDAIMQQVFGTVNDLLRQEGWSGTDCRNNSIGNSTGLVHRLRLITYGITPLSPTSGVLEWVDNTMCFGDFLSDKSRKVGAHSKYYPGEWGYNDARDFYRSVSDEPTATLESKRLAFDKICENFSPAFRFFFLEYFKSSMEAWHTARTLYTRSCAVNSIVGHILGIGDRHTSNILVHTKTGEVVHIDFGIVFEQGKTLTTPELVPFRLTRDVVDGMGPSGTDGVFSKAAEATMGVMRNNGDTLLTILSAVVSDPLYKWSLSPLTANQRQRNDEESRLVFPRARMSSASDENRNDAADRAIAKIHEKLLGYEDGTSGEHKTIAGQVKLLINEARDRDNLCVMFAGWAPWM</sequence>
<dbReference type="GO" id="GO:0005634">
    <property type="term" value="C:nucleus"/>
    <property type="evidence" value="ECO:0007669"/>
    <property type="project" value="UniProtKB-SubCell"/>
</dbReference>
<dbReference type="InterPro" id="IPR011009">
    <property type="entry name" value="Kinase-like_dom_sf"/>
</dbReference>
<dbReference type="InterPro" id="IPR038980">
    <property type="entry name" value="ATM_plant"/>
</dbReference>
<feature type="compositionally biased region" description="Basic and acidic residues" evidence="12">
    <location>
        <begin position="2707"/>
        <end position="2720"/>
    </location>
</feature>
<dbReference type="Pfam" id="PF02260">
    <property type="entry name" value="FATC"/>
    <property type="match status" value="1"/>
</dbReference>
<evidence type="ECO:0000256" key="7">
    <source>
        <dbReference type="ARBA" id="ARBA00022777"/>
    </source>
</evidence>
<feature type="coiled-coil region" evidence="11">
    <location>
        <begin position="3343"/>
        <end position="3370"/>
    </location>
</feature>
<dbReference type="EC" id="2.7.11.1" evidence="2"/>
<evidence type="ECO:0000256" key="11">
    <source>
        <dbReference type="SAM" id="Coils"/>
    </source>
</evidence>
<evidence type="ECO:0000256" key="9">
    <source>
        <dbReference type="ARBA" id="ARBA00023242"/>
    </source>
</evidence>
<keyword evidence="11" id="KW-0175">Coiled coil</keyword>
<comment type="catalytic activity">
    <reaction evidence="10">
        <text>L-threonyl-[protein] + ATP = O-phospho-L-threonyl-[protein] + ADP + H(+)</text>
        <dbReference type="Rhea" id="RHEA:46608"/>
        <dbReference type="Rhea" id="RHEA-COMP:11060"/>
        <dbReference type="Rhea" id="RHEA-COMP:11605"/>
        <dbReference type="ChEBI" id="CHEBI:15378"/>
        <dbReference type="ChEBI" id="CHEBI:30013"/>
        <dbReference type="ChEBI" id="CHEBI:30616"/>
        <dbReference type="ChEBI" id="CHEBI:61977"/>
        <dbReference type="ChEBI" id="CHEBI:456216"/>
        <dbReference type="EC" id="2.7.11.1"/>
    </reaction>
</comment>
<feature type="compositionally biased region" description="Basic and acidic residues" evidence="12">
    <location>
        <begin position="556"/>
        <end position="575"/>
    </location>
</feature>
<dbReference type="Gene3D" id="1.10.1070.11">
    <property type="entry name" value="Phosphatidylinositol 3-/4-kinase, catalytic domain"/>
    <property type="match status" value="1"/>
</dbReference>
<dbReference type="EMBL" id="JALLAZ020000984">
    <property type="protein sequence ID" value="KAL3783178.1"/>
    <property type="molecule type" value="Genomic_DNA"/>
</dbReference>
<name>A0ABD3P5I4_9STRA</name>
<evidence type="ECO:0000259" key="13">
    <source>
        <dbReference type="PROSITE" id="PS50290"/>
    </source>
</evidence>
<keyword evidence="3" id="KW-0723">Serine/threonine-protein kinase</keyword>